<dbReference type="Proteomes" id="UP001165263">
    <property type="component" value="Unassembled WGS sequence"/>
</dbReference>
<accession>A0ABT2C181</accession>
<gene>
    <name evidence="2" type="ORF">NX786_17505</name>
</gene>
<protein>
    <recommendedName>
        <fullName evidence="4">Outer envelope protein</fullName>
    </recommendedName>
</protein>
<evidence type="ECO:0000313" key="3">
    <source>
        <dbReference type="Proteomes" id="UP001165263"/>
    </source>
</evidence>
<evidence type="ECO:0000313" key="2">
    <source>
        <dbReference type="EMBL" id="MCS0631132.1"/>
    </source>
</evidence>
<name>A0ABT2C181_9BURK</name>
<proteinExistence type="predicted"/>
<comment type="caution">
    <text evidence="2">The sequence shown here is derived from an EMBL/GenBank/DDBJ whole genome shotgun (WGS) entry which is preliminary data.</text>
</comment>
<sequence>MTNNSRKAALGLSLAFCVGACAQAQETVEPHGPPGNWNDTYIGARYSDNFHFPGNAAKVTQKIGFLSTAGGFRYGTYVFNADFLVSDKNNPEAGGTRGAQEVYSVGRVDFSASRVFGHPIGGGIVRDVGLTTGYEFSAKDDAFANRARMLVLGPSVQFAVPRGYWNAMVGWRTEDNYNGIVHKDVKYDTAAHAETAWMIPFGLGPAPVVFKGFLSLTGPKGKDGFHTETKTETLTRMSLLVDVGALAGHPRTFYFGPGYEYWHNMFGTPPTEAAGTRRSAFTLVGEVHF</sequence>
<evidence type="ECO:0008006" key="4">
    <source>
        <dbReference type="Google" id="ProtNLM"/>
    </source>
</evidence>
<dbReference type="Gene3D" id="2.40.230.20">
    <property type="entry name" value="Nucleoside-specific channel-forming protein, Tsx-like"/>
    <property type="match status" value="1"/>
</dbReference>
<keyword evidence="3" id="KW-1185">Reference proteome</keyword>
<keyword evidence="1" id="KW-0732">Signal</keyword>
<dbReference type="SUPFAM" id="SSF111364">
    <property type="entry name" value="Tsx-like channel"/>
    <property type="match status" value="1"/>
</dbReference>
<organism evidence="2 3">
    <name type="scientific">Telluria mixta</name>
    <dbReference type="NCBI Taxonomy" id="34071"/>
    <lineage>
        <taxon>Bacteria</taxon>
        <taxon>Pseudomonadati</taxon>
        <taxon>Pseudomonadota</taxon>
        <taxon>Betaproteobacteria</taxon>
        <taxon>Burkholderiales</taxon>
        <taxon>Oxalobacteraceae</taxon>
        <taxon>Telluria group</taxon>
        <taxon>Telluria</taxon>
    </lineage>
</organism>
<dbReference type="InterPro" id="IPR036777">
    <property type="entry name" value="Channel_Tsx-like_sf"/>
</dbReference>
<evidence type="ECO:0000256" key="1">
    <source>
        <dbReference type="SAM" id="SignalP"/>
    </source>
</evidence>
<dbReference type="RefSeq" id="WP_259450214.1">
    <property type="nucleotide sequence ID" value="NZ_CP119520.1"/>
</dbReference>
<reference evidence="2" key="1">
    <citation type="submission" date="2022-08" db="EMBL/GenBank/DDBJ databases">
        <title>Reclassification of Massilia species as members of the genera Telluria, Duganella, Pseudoduganella, Mokoshia gen. nov. and Zemynaea gen. nov. using orthogonal and non-orthogonal genome-based approaches.</title>
        <authorList>
            <person name="Bowman J.P."/>
        </authorList>
    </citation>
    <scope>NUCLEOTIDE SEQUENCE</scope>
    <source>
        <strain evidence="2">LMG 11547</strain>
    </source>
</reference>
<feature type="chain" id="PRO_5046742003" description="Outer envelope protein" evidence="1">
    <location>
        <begin position="25"/>
        <end position="289"/>
    </location>
</feature>
<feature type="signal peptide" evidence="1">
    <location>
        <begin position="1"/>
        <end position="24"/>
    </location>
</feature>
<dbReference type="EMBL" id="JANUHC010000006">
    <property type="protein sequence ID" value="MCS0631132.1"/>
    <property type="molecule type" value="Genomic_DNA"/>
</dbReference>